<dbReference type="Pfam" id="PF13384">
    <property type="entry name" value="HTH_23"/>
    <property type="match status" value="1"/>
</dbReference>
<dbReference type="Pfam" id="PF03090">
    <property type="entry name" value="Replicase"/>
    <property type="match status" value="1"/>
</dbReference>
<keyword evidence="3" id="KW-1185">Reference proteome</keyword>
<dbReference type="SUPFAM" id="SSF46689">
    <property type="entry name" value="Homeodomain-like"/>
    <property type="match status" value="1"/>
</dbReference>
<dbReference type="EMBL" id="NOIH01000039">
    <property type="protein sequence ID" value="OYD52447.1"/>
    <property type="molecule type" value="Genomic_DNA"/>
</dbReference>
<dbReference type="RefSeq" id="WP_094269752.1">
    <property type="nucleotide sequence ID" value="NZ_NOIH01000039.1"/>
</dbReference>
<dbReference type="Gene3D" id="1.10.10.60">
    <property type="entry name" value="Homeodomain-like"/>
    <property type="match status" value="1"/>
</dbReference>
<protein>
    <recommendedName>
        <fullName evidence="1">Primase C-terminal 1 domain-containing protein</fullName>
    </recommendedName>
</protein>
<dbReference type="AlphaFoldDB" id="A0A235EV30"/>
<dbReference type="Pfam" id="PF08708">
    <property type="entry name" value="PriCT_1"/>
    <property type="match status" value="1"/>
</dbReference>
<dbReference type="Gene3D" id="1.10.340.50">
    <property type="match status" value="1"/>
</dbReference>
<organism evidence="2 3">
    <name type="scientific">Thauera propionica</name>
    <dbReference type="NCBI Taxonomy" id="2019431"/>
    <lineage>
        <taxon>Bacteria</taxon>
        <taxon>Pseudomonadati</taxon>
        <taxon>Pseudomonadota</taxon>
        <taxon>Betaproteobacteria</taxon>
        <taxon>Rhodocyclales</taxon>
        <taxon>Zoogloeaceae</taxon>
        <taxon>Thauera</taxon>
    </lineage>
</organism>
<comment type="caution">
    <text evidence="2">The sequence shown here is derived from an EMBL/GenBank/DDBJ whole genome shotgun (WGS) entry which is preliminary data.</text>
</comment>
<dbReference type="OrthoDB" id="5445431at2"/>
<sequence>MLQPQPEHQLFTAERLPRKPYCSDDKTASRFRSLEIALNYTHIQFNPPSLRYWLVFDLDFDGRPVPLTVAQWHYDEVLAPPPNIIVINPENGHAHYYYALKTPVVRSENGRRGPQAFANAVYRGLGAKLGADPRFTQLMGRNPLHPHHITHYPRSEPYELAELDEYVWDRLAGTEWIRKARDISYVVDPRGRNCTLFEKLRRWAYLHVDDYLDDGKNWSGDFESECLEKALEFNDFREYESGALSFNEVRSIARSVSRWVLKNYSSEYSGQSEDFLDLQAARGRKKGAVKRAELLPRVLELAESGVSHRQIAAQLGIDHKTVGNWLRRAEKEGWGKAYQIPATAGGGLAGKSEGLDSSSGGGSRDYSEGLSLCLREGAKPHHQEGCNQALEVGSVNRWLH</sequence>
<accession>A0A235EV30</accession>
<evidence type="ECO:0000259" key="1">
    <source>
        <dbReference type="Pfam" id="PF08708"/>
    </source>
</evidence>
<proteinExistence type="predicted"/>
<evidence type="ECO:0000313" key="3">
    <source>
        <dbReference type="Proteomes" id="UP000215181"/>
    </source>
</evidence>
<dbReference type="Proteomes" id="UP000215181">
    <property type="component" value="Unassembled WGS sequence"/>
</dbReference>
<feature type="domain" description="Primase C-terminal 1" evidence="1">
    <location>
        <begin position="183"/>
        <end position="261"/>
    </location>
</feature>
<reference evidence="2 3" key="1">
    <citation type="submission" date="2017-07" db="EMBL/GenBank/DDBJ databases">
        <title>Thauera sp. KNDSS-Mac4 genome sequence and assembly.</title>
        <authorList>
            <person name="Mayilraj S."/>
        </authorList>
    </citation>
    <scope>NUCLEOTIDE SEQUENCE [LARGE SCALE GENOMIC DNA]</scope>
    <source>
        <strain evidence="2 3">KNDSS-Mac4</strain>
    </source>
</reference>
<evidence type="ECO:0000313" key="2">
    <source>
        <dbReference type="EMBL" id="OYD52447.1"/>
    </source>
</evidence>
<dbReference type="InterPro" id="IPR004322">
    <property type="entry name" value="Plasmid_replicase_bac"/>
</dbReference>
<dbReference type="InterPro" id="IPR009057">
    <property type="entry name" value="Homeodomain-like_sf"/>
</dbReference>
<dbReference type="InterPro" id="IPR014820">
    <property type="entry name" value="PriCT_1"/>
</dbReference>
<gene>
    <name evidence="2" type="ORF">CGK74_17965</name>
</gene>
<name>A0A235EV30_9RHOO</name>